<dbReference type="Proteomes" id="UP000054851">
    <property type="component" value="Unassembled WGS sequence"/>
</dbReference>
<dbReference type="GO" id="GO:0006281">
    <property type="term" value="P:DNA repair"/>
    <property type="evidence" value="ECO:0007669"/>
    <property type="project" value="InterPro"/>
</dbReference>
<dbReference type="AlphaFoldDB" id="A0A157ZSJ4"/>
<dbReference type="GO" id="GO:0006310">
    <property type="term" value="P:DNA recombination"/>
    <property type="evidence" value="ECO:0007669"/>
    <property type="project" value="InterPro"/>
</dbReference>
<dbReference type="InterPro" id="IPR036614">
    <property type="entry name" value="RusA-like_sf"/>
</dbReference>
<organism evidence="1 2">
    <name type="scientific">Caballeronia hypogeia</name>
    <dbReference type="NCBI Taxonomy" id="1777140"/>
    <lineage>
        <taxon>Bacteria</taxon>
        <taxon>Pseudomonadati</taxon>
        <taxon>Pseudomonadota</taxon>
        <taxon>Betaproteobacteria</taxon>
        <taxon>Burkholderiales</taxon>
        <taxon>Burkholderiaceae</taxon>
        <taxon>Caballeronia</taxon>
    </lineage>
</organism>
<keyword evidence="2" id="KW-1185">Reference proteome</keyword>
<proteinExistence type="predicted"/>
<comment type="caution">
    <text evidence="1">The sequence shown here is derived from an EMBL/GenBank/DDBJ whole genome shotgun (WGS) entry which is preliminary data.</text>
</comment>
<evidence type="ECO:0000313" key="2">
    <source>
        <dbReference type="Proteomes" id="UP000054851"/>
    </source>
</evidence>
<dbReference type="STRING" id="1777140.AWB79_01290"/>
<dbReference type="GO" id="GO:0000287">
    <property type="term" value="F:magnesium ion binding"/>
    <property type="evidence" value="ECO:0007669"/>
    <property type="project" value="InterPro"/>
</dbReference>
<protein>
    <submittedName>
        <fullName evidence="1">Endodeoxyribonuclease RusA</fullName>
    </submittedName>
</protein>
<evidence type="ECO:0000313" key="1">
    <source>
        <dbReference type="EMBL" id="SAK48449.1"/>
    </source>
</evidence>
<sequence>MCIRSGSIIKVTIRRFRLVCTDAGVIVTRTIGWLEPHMHEELIDAINAANTGEAPSPFGKMEIEIPGAPVSVQSKQSVRDAYIATIKRPLSRFHFILTGQLVLDVTWLTPAKSRYETDAKADIDNCLKPIIDAFTGPDGLFINDCQLKGLYICWRHIESDNERLHFQFQFDSGQWCEKAGFAFIRLDRGLCFPVNRMWPKPMRKLWVEAMRAGEQQKARLEQLGTPYLALAGLTGGSQPFHITRTGGFTVFAPEEFASYDYAPSA</sequence>
<dbReference type="SUPFAM" id="SSF103084">
    <property type="entry name" value="Holliday junction resolvase RusA"/>
    <property type="match status" value="1"/>
</dbReference>
<dbReference type="Gene3D" id="3.30.1330.70">
    <property type="entry name" value="Holliday junction resolvase RusA"/>
    <property type="match status" value="1"/>
</dbReference>
<gene>
    <name evidence="1" type="ORF">AWB79_01290</name>
</gene>
<reference evidence="1" key="1">
    <citation type="submission" date="2016-01" db="EMBL/GenBank/DDBJ databases">
        <authorList>
            <person name="Peeters C."/>
        </authorList>
    </citation>
    <scope>NUCLEOTIDE SEQUENCE</scope>
    <source>
        <strain evidence="1">LMG 29322</strain>
    </source>
</reference>
<dbReference type="EMBL" id="FCOA02000003">
    <property type="protein sequence ID" value="SAK48449.1"/>
    <property type="molecule type" value="Genomic_DNA"/>
</dbReference>
<name>A0A157ZSJ4_9BURK</name>
<accession>A0A157ZSJ4</accession>